<sequence length="549" mass="59955">MITILPSTFYKHLIKQIGIRNYAKEIKFGNEGKSLLLKGADTVAKVVSVTIGPKAGSVIVGAARPKITKDGSFLANSISLSDQYENVGAQILKKMADATQKQVGNCTKSATILAMEIAKQGYKYVIKGSNPVQIRKGILDGAEAGCKYLESISEKITTKGDIAKIATIFAEGDEELGEIIAEAFTLVGKDGVITVKETDIPRVKAQLGRGIVLESGVNNCNFPAEKGGRLKLEKALLLIYNQKIEHFQTLVPLLEQAVTKHKPLVIIAEDFSPNITVTFALNNEAIIGIKCVTVKIPSDKDFDKDILKDLAYTFGGKVFGDESCGIKRNKIDETYFGVVPEILLTKTEIACLHGGSDLVLEKIDELKNEINSTTDEETKKRLQDRLTRLETNIAIISIDGTDQEQSKKRKELIYSVIENTKVAMEEGLVPGGGLAFIRCADAINQLIPISDDHKLGMKILTNSLSAPFNKILENGHEKTVSILQKLQKLPHNIGYDMNTHDFVDVYECGIVDQTKAVKSALRNATNTASLMINAEAVVVYKFDGTEIVL</sequence>
<dbReference type="GO" id="GO:0042026">
    <property type="term" value="P:protein refolding"/>
    <property type="evidence" value="ECO:0007669"/>
    <property type="project" value="InterPro"/>
</dbReference>
<dbReference type="Pfam" id="PF00118">
    <property type="entry name" value="Cpn60_TCP1"/>
    <property type="match status" value="1"/>
</dbReference>
<keyword evidence="2" id="KW-0143">Chaperone</keyword>
<comment type="similarity">
    <text evidence="1 3">Belongs to the chaperonin (HSP60) family.</text>
</comment>
<feature type="coiled-coil region" evidence="4">
    <location>
        <begin position="356"/>
        <end position="399"/>
    </location>
</feature>
<proteinExistence type="inferred from homology"/>
<dbReference type="AlphaFoldDB" id="A0A224XAC7"/>
<evidence type="ECO:0000256" key="4">
    <source>
        <dbReference type="SAM" id="Coils"/>
    </source>
</evidence>
<evidence type="ECO:0000256" key="2">
    <source>
        <dbReference type="ARBA" id="ARBA00023186"/>
    </source>
</evidence>
<dbReference type="Gene3D" id="1.10.560.10">
    <property type="entry name" value="GroEL-like equatorial domain"/>
    <property type="match status" value="1"/>
</dbReference>
<dbReference type="EMBL" id="GFTR01007099">
    <property type="protein sequence ID" value="JAW09327.1"/>
    <property type="molecule type" value="Transcribed_RNA"/>
</dbReference>
<accession>A0A224XAC7</accession>
<dbReference type="InterPro" id="IPR001844">
    <property type="entry name" value="Cpn60/GroEL"/>
</dbReference>
<dbReference type="GO" id="GO:0140662">
    <property type="term" value="F:ATP-dependent protein folding chaperone"/>
    <property type="evidence" value="ECO:0007669"/>
    <property type="project" value="InterPro"/>
</dbReference>
<organism evidence="5">
    <name type="scientific">Panstrongylus lignarius</name>
    <dbReference type="NCBI Taxonomy" id="156445"/>
    <lineage>
        <taxon>Eukaryota</taxon>
        <taxon>Metazoa</taxon>
        <taxon>Ecdysozoa</taxon>
        <taxon>Arthropoda</taxon>
        <taxon>Hexapoda</taxon>
        <taxon>Insecta</taxon>
        <taxon>Pterygota</taxon>
        <taxon>Neoptera</taxon>
        <taxon>Paraneoptera</taxon>
        <taxon>Hemiptera</taxon>
        <taxon>Heteroptera</taxon>
        <taxon>Panheteroptera</taxon>
        <taxon>Cimicomorpha</taxon>
        <taxon>Reduviidae</taxon>
        <taxon>Triatominae</taxon>
        <taxon>Panstrongylus</taxon>
    </lineage>
</organism>
<reference evidence="5" key="1">
    <citation type="journal article" date="2018" name="PLoS Negl. Trop. Dis.">
        <title>An insight into the salivary gland and fat body transcriptome of Panstrongylus lignarius (Hemiptera: Heteroptera), the main vector of Chagas disease in Peru.</title>
        <authorList>
            <person name="Nevoa J.C."/>
            <person name="Mendes M.T."/>
            <person name="da Silva M.V."/>
            <person name="Soares S.C."/>
            <person name="Oliveira C.J.F."/>
            <person name="Ribeiro J.M.C."/>
        </authorList>
    </citation>
    <scope>NUCLEOTIDE SEQUENCE</scope>
</reference>
<dbReference type="InterPro" id="IPR027410">
    <property type="entry name" value="TCP-1-like_intermed_sf"/>
</dbReference>
<dbReference type="Gene3D" id="3.30.260.10">
    <property type="entry name" value="TCP-1-like chaperonin intermediate domain"/>
    <property type="match status" value="1"/>
</dbReference>
<dbReference type="SUPFAM" id="SSF48592">
    <property type="entry name" value="GroEL equatorial domain-like"/>
    <property type="match status" value="1"/>
</dbReference>
<protein>
    <submittedName>
        <fullName evidence="5">Putative 60 kDa heat shock protein</fullName>
    </submittedName>
</protein>
<dbReference type="SUPFAM" id="SSF54849">
    <property type="entry name" value="GroEL-intermediate domain like"/>
    <property type="match status" value="1"/>
</dbReference>
<dbReference type="InterPro" id="IPR027409">
    <property type="entry name" value="GroEL-like_apical_dom_sf"/>
</dbReference>
<name>A0A224XAC7_9HEMI</name>
<dbReference type="SUPFAM" id="SSF52029">
    <property type="entry name" value="GroEL apical domain-like"/>
    <property type="match status" value="1"/>
</dbReference>
<dbReference type="NCBIfam" id="NF009487">
    <property type="entry name" value="PRK12849.1"/>
    <property type="match status" value="1"/>
</dbReference>
<evidence type="ECO:0000256" key="1">
    <source>
        <dbReference type="ARBA" id="ARBA00006607"/>
    </source>
</evidence>
<dbReference type="PANTHER" id="PTHR45633">
    <property type="entry name" value="60 KDA HEAT SHOCK PROTEIN, MITOCHONDRIAL"/>
    <property type="match status" value="1"/>
</dbReference>
<dbReference type="GO" id="GO:0005524">
    <property type="term" value="F:ATP binding"/>
    <property type="evidence" value="ECO:0007669"/>
    <property type="project" value="InterPro"/>
</dbReference>
<dbReference type="PRINTS" id="PR00298">
    <property type="entry name" value="CHAPERONIN60"/>
</dbReference>
<evidence type="ECO:0000313" key="5">
    <source>
        <dbReference type="EMBL" id="JAW09327.1"/>
    </source>
</evidence>
<keyword evidence="5" id="KW-0346">Stress response</keyword>
<dbReference type="InterPro" id="IPR002423">
    <property type="entry name" value="Cpn60/GroEL/TCP-1"/>
</dbReference>
<evidence type="ECO:0000256" key="3">
    <source>
        <dbReference type="RuleBase" id="RU000418"/>
    </source>
</evidence>
<dbReference type="InterPro" id="IPR027413">
    <property type="entry name" value="GROEL-like_equatorial_sf"/>
</dbReference>
<dbReference type="Gene3D" id="3.50.7.10">
    <property type="entry name" value="GroEL"/>
    <property type="match status" value="1"/>
</dbReference>
<keyword evidence="4" id="KW-0175">Coiled coil</keyword>